<evidence type="ECO:0000313" key="1">
    <source>
        <dbReference type="EMBL" id="GAA3982476.1"/>
    </source>
</evidence>
<dbReference type="Proteomes" id="UP001501081">
    <property type="component" value="Unassembled WGS sequence"/>
</dbReference>
<dbReference type="PROSITE" id="PS51257">
    <property type="entry name" value="PROKAR_LIPOPROTEIN"/>
    <property type="match status" value="1"/>
</dbReference>
<dbReference type="RefSeq" id="WP_344769606.1">
    <property type="nucleotide sequence ID" value="NZ_BAABAK010000020.1"/>
</dbReference>
<organism evidence="1 2">
    <name type="scientific">Pedobacter ginsengiterrae</name>
    <dbReference type="NCBI Taxonomy" id="871696"/>
    <lineage>
        <taxon>Bacteria</taxon>
        <taxon>Pseudomonadati</taxon>
        <taxon>Bacteroidota</taxon>
        <taxon>Sphingobacteriia</taxon>
        <taxon>Sphingobacteriales</taxon>
        <taxon>Sphingobacteriaceae</taxon>
        <taxon>Pedobacter</taxon>
    </lineage>
</organism>
<sequence>MTSKAFLYGFVLVLPLFLVSCGDDDLKKANAISNQKVVLNRDRTLGVEIIYSDSARVKAKGNAPIMDKVTPEGGGSYQEMIKGVKIDFFNANQPGVVDGTLICDYAIRRDQEMKTFFRKNVIVKNAKGDTFSSEELIWDESKKIFYSTQNVTIKTTDGNILNGVDFEAPQDFSTYKINTATGQAVLKDEIVP</sequence>
<keyword evidence="2" id="KW-1185">Reference proteome</keyword>
<accession>A0ABP7QH48</accession>
<evidence type="ECO:0000313" key="2">
    <source>
        <dbReference type="Proteomes" id="UP001501081"/>
    </source>
</evidence>
<protein>
    <recommendedName>
        <fullName evidence="3">LPS export ABC transporter periplasmic protein LptC</fullName>
    </recommendedName>
</protein>
<proteinExistence type="predicted"/>
<dbReference type="EMBL" id="BAABAK010000020">
    <property type="protein sequence ID" value="GAA3982476.1"/>
    <property type="molecule type" value="Genomic_DNA"/>
</dbReference>
<reference evidence="2" key="1">
    <citation type="journal article" date="2019" name="Int. J. Syst. Evol. Microbiol.">
        <title>The Global Catalogue of Microorganisms (GCM) 10K type strain sequencing project: providing services to taxonomists for standard genome sequencing and annotation.</title>
        <authorList>
            <consortium name="The Broad Institute Genomics Platform"/>
            <consortium name="The Broad Institute Genome Sequencing Center for Infectious Disease"/>
            <person name="Wu L."/>
            <person name="Ma J."/>
        </authorList>
    </citation>
    <scope>NUCLEOTIDE SEQUENCE [LARGE SCALE GENOMIC DNA]</scope>
    <source>
        <strain evidence="2">JCM 17338</strain>
    </source>
</reference>
<evidence type="ECO:0008006" key="3">
    <source>
        <dbReference type="Google" id="ProtNLM"/>
    </source>
</evidence>
<gene>
    <name evidence="1" type="ORF">GCM10022246_38050</name>
</gene>
<comment type="caution">
    <text evidence="1">The sequence shown here is derived from an EMBL/GenBank/DDBJ whole genome shotgun (WGS) entry which is preliminary data.</text>
</comment>
<name>A0ABP7QH48_9SPHI</name>